<dbReference type="GO" id="GO:0015192">
    <property type="term" value="F:L-phenylalanine transmembrane transporter activity"/>
    <property type="evidence" value="ECO:0007669"/>
    <property type="project" value="TreeGrafter"/>
</dbReference>
<dbReference type="GO" id="GO:0015808">
    <property type="term" value="P:L-alanine transport"/>
    <property type="evidence" value="ECO:0007669"/>
    <property type="project" value="TreeGrafter"/>
</dbReference>
<dbReference type="GO" id="GO:1903805">
    <property type="term" value="P:L-valine import across plasma membrane"/>
    <property type="evidence" value="ECO:0007669"/>
    <property type="project" value="TreeGrafter"/>
</dbReference>
<dbReference type="GO" id="GO:0016887">
    <property type="term" value="F:ATP hydrolysis activity"/>
    <property type="evidence" value="ECO:0007669"/>
    <property type="project" value="InterPro"/>
</dbReference>
<dbReference type="SMART" id="SM00382">
    <property type="entry name" value="AAA"/>
    <property type="match status" value="1"/>
</dbReference>
<evidence type="ECO:0000256" key="1">
    <source>
        <dbReference type="ARBA" id="ARBA00022448"/>
    </source>
</evidence>
<proteinExistence type="predicted"/>
<protein>
    <submittedName>
        <fullName evidence="5">Lipopolysaccharide export system ATP-binding protein LptB</fullName>
        <ecNumber evidence="5">3.6.3.-</ecNumber>
    </submittedName>
</protein>
<reference evidence="5" key="1">
    <citation type="submission" date="2019-08" db="EMBL/GenBank/DDBJ databases">
        <authorList>
            <person name="Kucharzyk K."/>
            <person name="Murdoch R.W."/>
            <person name="Higgins S."/>
            <person name="Loffler F."/>
        </authorList>
    </citation>
    <scope>NUCLEOTIDE SEQUENCE</scope>
</reference>
<dbReference type="PANTHER" id="PTHR45772:SF7">
    <property type="entry name" value="AMINO ACID ABC TRANSPORTER ATP-BINDING PROTEIN"/>
    <property type="match status" value="1"/>
</dbReference>
<dbReference type="InterPro" id="IPR003593">
    <property type="entry name" value="AAA+_ATPase"/>
</dbReference>
<dbReference type="Pfam" id="PF00005">
    <property type="entry name" value="ABC_tran"/>
    <property type="match status" value="1"/>
</dbReference>
<name>A0A645AYQ7_9ZZZZ</name>
<dbReference type="GO" id="GO:0005886">
    <property type="term" value="C:plasma membrane"/>
    <property type="evidence" value="ECO:0007669"/>
    <property type="project" value="TreeGrafter"/>
</dbReference>
<dbReference type="CDD" id="cd03219">
    <property type="entry name" value="ABC_Mj1267_LivG_branched"/>
    <property type="match status" value="1"/>
</dbReference>
<dbReference type="SUPFAM" id="SSF52540">
    <property type="entry name" value="P-loop containing nucleoside triphosphate hydrolases"/>
    <property type="match status" value="1"/>
</dbReference>
<comment type="caution">
    <text evidence="5">The sequence shown here is derived from an EMBL/GenBank/DDBJ whole genome shotgun (WGS) entry which is preliminary data.</text>
</comment>
<organism evidence="5">
    <name type="scientific">bioreactor metagenome</name>
    <dbReference type="NCBI Taxonomy" id="1076179"/>
    <lineage>
        <taxon>unclassified sequences</taxon>
        <taxon>metagenomes</taxon>
        <taxon>ecological metagenomes</taxon>
    </lineage>
</organism>
<dbReference type="AlphaFoldDB" id="A0A645AYQ7"/>
<feature type="domain" description="ABC transporter" evidence="4">
    <location>
        <begin position="17"/>
        <end position="252"/>
    </location>
</feature>
<keyword evidence="5" id="KW-0378">Hydrolase</keyword>
<sequence>MISSQAARREPSGHPALEAENLSVSFGGLNALQGFSFQLGYQQIGGLIGPNGAGKTTCFNLLTNLYEPTDGNIKLFGHEIKGAPSYHLFRWGLGRTFQNIRLFHRMTVLENVLVTQPNSSFFRTNHQHRKEALDLLDFFHLADQAEKKAGSLPYGAQRRLEIARALAGNPGVLLLDEPAAGMNPSETFQLAEQIKEIRNRFQVSILLIEHDMHLVMGVCDYLWVLNFGHQIAQGTPMEIQRNPAVIEAYLGRKERSEC</sequence>
<dbReference type="PROSITE" id="PS50893">
    <property type="entry name" value="ABC_TRANSPORTER_2"/>
    <property type="match status" value="1"/>
</dbReference>
<dbReference type="GO" id="GO:0015188">
    <property type="term" value="F:L-isoleucine transmembrane transporter activity"/>
    <property type="evidence" value="ECO:0007669"/>
    <property type="project" value="TreeGrafter"/>
</dbReference>
<dbReference type="InterPro" id="IPR032823">
    <property type="entry name" value="BCA_ABC_TP_C"/>
</dbReference>
<dbReference type="GO" id="GO:0042941">
    <property type="term" value="P:D-alanine transmembrane transport"/>
    <property type="evidence" value="ECO:0007669"/>
    <property type="project" value="TreeGrafter"/>
</dbReference>
<dbReference type="FunFam" id="3.40.50.300:FF:000421">
    <property type="entry name" value="Branched-chain amino acid ABC transporter ATP-binding protein"/>
    <property type="match status" value="1"/>
</dbReference>
<keyword evidence="1" id="KW-0813">Transport</keyword>
<dbReference type="InterPro" id="IPR051120">
    <property type="entry name" value="ABC_AA/LPS_Transport"/>
</dbReference>
<evidence type="ECO:0000256" key="2">
    <source>
        <dbReference type="ARBA" id="ARBA00022741"/>
    </source>
</evidence>
<evidence type="ECO:0000313" key="5">
    <source>
        <dbReference type="EMBL" id="MPM58269.1"/>
    </source>
</evidence>
<dbReference type="InterPro" id="IPR027417">
    <property type="entry name" value="P-loop_NTPase"/>
</dbReference>
<dbReference type="GO" id="GO:0005524">
    <property type="term" value="F:ATP binding"/>
    <property type="evidence" value="ECO:0007669"/>
    <property type="project" value="UniProtKB-KW"/>
</dbReference>
<evidence type="ECO:0000259" key="4">
    <source>
        <dbReference type="PROSITE" id="PS50893"/>
    </source>
</evidence>
<dbReference type="Gene3D" id="3.40.50.300">
    <property type="entry name" value="P-loop containing nucleotide triphosphate hydrolases"/>
    <property type="match status" value="1"/>
</dbReference>
<dbReference type="PANTHER" id="PTHR45772">
    <property type="entry name" value="CONSERVED COMPONENT OF ABC TRANSPORTER FOR NATURAL AMINO ACIDS-RELATED"/>
    <property type="match status" value="1"/>
</dbReference>
<dbReference type="GO" id="GO:0005304">
    <property type="term" value="F:L-valine transmembrane transporter activity"/>
    <property type="evidence" value="ECO:0007669"/>
    <property type="project" value="TreeGrafter"/>
</dbReference>
<gene>
    <name evidence="5" type="primary">lptB_64</name>
    <name evidence="5" type="ORF">SDC9_105100</name>
</gene>
<dbReference type="Pfam" id="PF12399">
    <property type="entry name" value="BCA_ABC_TP_C"/>
    <property type="match status" value="1"/>
</dbReference>
<evidence type="ECO:0000256" key="3">
    <source>
        <dbReference type="ARBA" id="ARBA00022840"/>
    </source>
</evidence>
<dbReference type="EC" id="3.6.3.-" evidence="5"/>
<keyword evidence="3 5" id="KW-0067">ATP-binding</keyword>
<dbReference type="EMBL" id="VSSQ01016677">
    <property type="protein sequence ID" value="MPM58269.1"/>
    <property type="molecule type" value="Genomic_DNA"/>
</dbReference>
<accession>A0A645AYQ7</accession>
<keyword evidence="2" id="KW-0547">Nucleotide-binding</keyword>
<dbReference type="GO" id="GO:1903806">
    <property type="term" value="P:L-isoleucine import across plasma membrane"/>
    <property type="evidence" value="ECO:0007669"/>
    <property type="project" value="TreeGrafter"/>
</dbReference>
<dbReference type="InterPro" id="IPR003439">
    <property type="entry name" value="ABC_transporter-like_ATP-bd"/>
</dbReference>